<feature type="compositionally biased region" description="Basic and acidic residues" evidence="1">
    <location>
        <begin position="162"/>
        <end position="175"/>
    </location>
</feature>
<name>A0A9K3D7R7_9EUKA</name>
<protein>
    <submittedName>
        <fullName evidence="2">Uncharacterized protein</fullName>
    </submittedName>
</protein>
<organism evidence="2 3">
    <name type="scientific">Kipferlia bialata</name>
    <dbReference type="NCBI Taxonomy" id="797122"/>
    <lineage>
        <taxon>Eukaryota</taxon>
        <taxon>Metamonada</taxon>
        <taxon>Carpediemonas-like organisms</taxon>
        <taxon>Kipferlia</taxon>
    </lineage>
</organism>
<sequence length="175" mass="19281">MGQSESHVATPLPSIPRFEYPLPVCSVSKDPTWAEYLKYCGKAAQTTAANGFRAYKGVFCLFHGYAWGTSPKGKRLYVKMAPTSGSGHDIELVLPSSIVADRERQIRKGQRILFACRLESIGQSPTNTCLLHASLVTVVGLGTFQDEILRSVALRRQSPNKSDQDERDVARVNPI</sequence>
<dbReference type="EMBL" id="BDIP01005442">
    <property type="protein sequence ID" value="GIQ89797.1"/>
    <property type="molecule type" value="Genomic_DNA"/>
</dbReference>
<dbReference type="AlphaFoldDB" id="A0A9K3D7R7"/>
<evidence type="ECO:0000313" key="3">
    <source>
        <dbReference type="Proteomes" id="UP000265618"/>
    </source>
</evidence>
<evidence type="ECO:0000256" key="1">
    <source>
        <dbReference type="SAM" id="MobiDB-lite"/>
    </source>
</evidence>
<evidence type="ECO:0000313" key="2">
    <source>
        <dbReference type="EMBL" id="GIQ89797.1"/>
    </source>
</evidence>
<comment type="caution">
    <text evidence="2">The sequence shown here is derived from an EMBL/GenBank/DDBJ whole genome shotgun (WGS) entry which is preliminary data.</text>
</comment>
<reference evidence="2 3" key="1">
    <citation type="journal article" date="2018" name="PLoS ONE">
        <title>The draft genome of Kipferlia bialata reveals reductive genome evolution in fornicate parasites.</title>
        <authorList>
            <person name="Tanifuji G."/>
            <person name="Takabayashi S."/>
            <person name="Kume K."/>
            <person name="Takagi M."/>
            <person name="Nakayama T."/>
            <person name="Kamikawa R."/>
            <person name="Inagaki Y."/>
            <person name="Hashimoto T."/>
        </authorList>
    </citation>
    <scope>NUCLEOTIDE SEQUENCE [LARGE SCALE GENOMIC DNA]</scope>
    <source>
        <strain evidence="2">NY0173</strain>
    </source>
</reference>
<proteinExistence type="predicted"/>
<accession>A0A9K3D7R7</accession>
<keyword evidence="3" id="KW-1185">Reference proteome</keyword>
<feature type="region of interest" description="Disordered" evidence="1">
    <location>
        <begin position="156"/>
        <end position="175"/>
    </location>
</feature>
<dbReference type="Proteomes" id="UP000265618">
    <property type="component" value="Unassembled WGS sequence"/>
</dbReference>
<gene>
    <name evidence="2" type="ORF">KIPB_012371</name>
</gene>